<dbReference type="RefSeq" id="WP_380632703.1">
    <property type="nucleotide sequence ID" value="NZ_JBHSQO010000002.1"/>
</dbReference>
<protein>
    <recommendedName>
        <fullName evidence="5">Integral membrane protein</fullName>
    </recommendedName>
</protein>
<feature type="transmembrane region" description="Helical" evidence="2">
    <location>
        <begin position="212"/>
        <end position="232"/>
    </location>
</feature>
<feature type="transmembrane region" description="Helical" evidence="2">
    <location>
        <begin position="101"/>
        <end position="124"/>
    </location>
</feature>
<organism evidence="3 4">
    <name type="scientific">Saccharothrix lopnurensis</name>
    <dbReference type="NCBI Taxonomy" id="1670621"/>
    <lineage>
        <taxon>Bacteria</taxon>
        <taxon>Bacillati</taxon>
        <taxon>Actinomycetota</taxon>
        <taxon>Actinomycetes</taxon>
        <taxon>Pseudonocardiales</taxon>
        <taxon>Pseudonocardiaceae</taxon>
        <taxon>Saccharothrix</taxon>
    </lineage>
</organism>
<evidence type="ECO:0000256" key="1">
    <source>
        <dbReference type="SAM" id="MobiDB-lite"/>
    </source>
</evidence>
<feature type="region of interest" description="Disordered" evidence="1">
    <location>
        <begin position="497"/>
        <end position="517"/>
    </location>
</feature>
<feature type="transmembrane region" description="Helical" evidence="2">
    <location>
        <begin position="380"/>
        <end position="400"/>
    </location>
</feature>
<feature type="region of interest" description="Disordered" evidence="1">
    <location>
        <begin position="295"/>
        <end position="334"/>
    </location>
</feature>
<name>A0ABW1NYB7_9PSEU</name>
<evidence type="ECO:0008006" key="5">
    <source>
        <dbReference type="Google" id="ProtNLM"/>
    </source>
</evidence>
<keyword evidence="2" id="KW-0812">Transmembrane</keyword>
<gene>
    <name evidence="3" type="ORF">ACFP3R_03530</name>
</gene>
<feature type="transmembrane region" description="Helical" evidence="2">
    <location>
        <begin position="180"/>
        <end position="205"/>
    </location>
</feature>
<reference evidence="4" key="1">
    <citation type="journal article" date="2019" name="Int. J. Syst. Evol. Microbiol.">
        <title>The Global Catalogue of Microorganisms (GCM) 10K type strain sequencing project: providing services to taxonomists for standard genome sequencing and annotation.</title>
        <authorList>
            <consortium name="The Broad Institute Genomics Platform"/>
            <consortium name="The Broad Institute Genome Sequencing Center for Infectious Disease"/>
            <person name="Wu L."/>
            <person name="Ma J."/>
        </authorList>
    </citation>
    <scope>NUCLEOTIDE SEQUENCE [LARGE SCALE GENOMIC DNA]</scope>
    <source>
        <strain evidence="4">CGMCC 4.7246</strain>
    </source>
</reference>
<feature type="compositionally biased region" description="Basic and acidic residues" evidence="1">
    <location>
        <begin position="295"/>
        <end position="323"/>
    </location>
</feature>
<feature type="transmembrane region" description="Helical" evidence="2">
    <location>
        <begin position="156"/>
        <end position="174"/>
    </location>
</feature>
<feature type="transmembrane region" description="Helical" evidence="2">
    <location>
        <begin position="350"/>
        <end position="368"/>
    </location>
</feature>
<feature type="transmembrane region" description="Helical" evidence="2">
    <location>
        <begin position="21"/>
        <end position="42"/>
    </location>
</feature>
<evidence type="ECO:0000313" key="3">
    <source>
        <dbReference type="EMBL" id="MFC6088329.1"/>
    </source>
</evidence>
<sequence length="602" mass="62933">MAVEVLAERRAERPPRRRGRAAPLSLHLLAAVPFVLAVVEAFRSPRLNYGDFWLLLGRVTTPTGELRPAELFVLHNDHPAVLVSLLFWLDAKLFDGQNWPLSLFSVLMALAIFGCLVSMLPPALTGTKRAAVVAALSALTFSSAATEYFGIGMSGAHWLLGLTPAVVAIALAHRGHTLPAAALGAIACLGHGAGFPVWAALALVAWLRRDRLWRVVLPVPLGVVVLVVWYLAGRGPGYPGPFISGPDTYLSAALTTLGQVWAAASADFALAGGTLTAGLLAVLLAVAVRERLDREHPGREHPGPERPVLERLDQERPDRERLDQGTASGDPMLTVPALQPVRDDRGRASAGWHGLAAHMVLAATMIGLGRGRYGAAEGLAPRYAGIALLALAALVVLLAARAHAQSATHVVAAVLTAAVATYAIGATWAVTTRNKYPLQPVLAVAMRLQADSVILKNFAYPQFTPVLRAMGVYPFTDDFTLGCGGPELGSRIDLANAAELPPPGQDQQTSGAVESGAVTGGTEVNGWAMVGGRTPDCVLVTDRGGTVVGGGAVGLPRRDVLQVVNGTGRAGWRAVAGPGTEDGVVLVASGGRLYRITTVLGG</sequence>
<accession>A0ABW1NYB7</accession>
<keyword evidence="4" id="KW-1185">Reference proteome</keyword>
<dbReference type="Proteomes" id="UP001596220">
    <property type="component" value="Unassembled WGS sequence"/>
</dbReference>
<proteinExistence type="predicted"/>
<evidence type="ECO:0000256" key="2">
    <source>
        <dbReference type="SAM" id="Phobius"/>
    </source>
</evidence>
<comment type="caution">
    <text evidence="3">The sequence shown here is derived from an EMBL/GenBank/DDBJ whole genome shotgun (WGS) entry which is preliminary data.</text>
</comment>
<keyword evidence="2" id="KW-0472">Membrane</keyword>
<dbReference type="EMBL" id="JBHSQO010000002">
    <property type="protein sequence ID" value="MFC6088329.1"/>
    <property type="molecule type" value="Genomic_DNA"/>
</dbReference>
<feature type="transmembrane region" description="Helical" evidence="2">
    <location>
        <begin position="268"/>
        <end position="288"/>
    </location>
</feature>
<feature type="transmembrane region" description="Helical" evidence="2">
    <location>
        <begin position="407"/>
        <end position="430"/>
    </location>
</feature>
<evidence type="ECO:0000313" key="4">
    <source>
        <dbReference type="Proteomes" id="UP001596220"/>
    </source>
</evidence>
<keyword evidence="2" id="KW-1133">Transmembrane helix</keyword>